<dbReference type="Proteomes" id="UP001363151">
    <property type="component" value="Unassembled WGS sequence"/>
</dbReference>
<dbReference type="EMBL" id="JBBJCI010000039">
    <property type="protein sequence ID" value="KAK7249976.1"/>
    <property type="molecule type" value="Genomic_DNA"/>
</dbReference>
<evidence type="ECO:0000313" key="2">
    <source>
        <dbReference type="EMBL" id="KAK7249976.1"/>
    </source>
</evidence>
<feature type="compositionally biased region" description="Low complexity" evidence="1">
    <location>
        <begin position="57"/>
        <end position="67"/>
    </location>
</feature>
<evidence type="ECO:0000256" key="1">
    <source>
        <dbReference type="SAM" id="MobiDB-lite"/>
    </source>
</evidence>
<sequence length="120" mass="12560">MPKAENGGIADEHARLVAAHMADKEARDTQAASSATRRGHAQLPEGTHVKATKVGGARNPSSAGPRSPARRRRPAPVSARAPARAPPPAAEAAPPPLAAPPETRRRRPRKRKDALAMVGI</sequence>
<evidence type="ECO:0000313" key="3">
    <source>
        <dbReference type="Proteomes" id="UP001363151"/>
    </source>
</evidence>
<comment type="caution">
    <text evidence="2">The sequence shown here is derived from an EMBL/GenBank/DDBJ whole genome shotgun (WGS) entry which is preliminary data.</text>
</comment>
<reference evidence="2 3" key="1">
    <citation type="submission" date="2024-03" db="EMBL/GenBank/DDBJ databases">
        <title>Aureococcus anophagefferens CCMP1851 and Kratosvirus quantuckense: Draft genome of a second virus-susceptible host strain in the model system.</title>
        <authorList>
            <person name="Chase E."/>
            <person name="Truchon A.R."/>
            <person name="Schepens W."/>
            <person name="Wilhelm S.W."/>
        </authorList>
    </citation>
    <scope>NUCLEOTIDE SEQUENCE [LARGE SCALE GENOMIC DNA]</scope>
    <source>
        <strain evidence="2 3">CCMP1851</strain>
    </source>
</reference>
<proteinExistence type="predicted"/>
<keyword evidence="3" id="KW-1185">Reference proteome</keyword>
<protein>
    <submittedName>
        <fullName evidence="2">Uncharacterized protein</fullName>
    </submittedName>
</protein>
<organism evidence="2 3">
    <name type="scientific">Aureococcus anophagefferens</name>
    <name type="common">Harmful bloom alga</name>
    <dbReference type="NCBI Taxonomy" id="44056"/>
    <lineage>
        <taxon>Eukaryota</taxon>
        <taxon>Sar</taxon>
        <taxon>Stramenopiles</taxon>
        <taxon>Ochrophyta</taxon>
        <taxon>Pelagophyceae</taxon>
        <taxon>Pelagomonadales</taxon>
        <taxon>Pelagomonadaceae</taxon>
        <taxon>Aureococcus</taxon>
    </lineage>
</organism>
<feature type="compositionally biased region" description="Pro residues" evidence="1">
    <location>
        <begin position="84"/>
        <end position="99"/>
    </location>
</feature>
<gene>
    <name evidence="2" type="ORF">SO694_00005628</name>
</gene>
<feature type="region of interest" description="Disordered" evidence="1">
    <location>
        <begin position="21"/>
        <end position="120"/>
    </location>
</feature>
<accession>A0ABR1GA15</accession>
<name>A0ABR1GA15_AURAN</name>